<evidence type="ECO:0000313" key="2">
    <source>
        <dbReference type="EMBL" id="GFG93037.1"/>
    </source>
</evidence>
<accession>A0A7I9YWW4</accession>
<feature type="signal peptide" evidence="1">
    <location>
        <begin position="1"/>
        <end position="22"/>
    </location>
</feature>
<keyword evidence="3" id="KW-1185">Reference proteome</keyword>
<protein>
    <recommendedName>
        <fullName evidence="4">UrcA family protein</fullName>
    </recommendedName>
</protein>
<dbReference type="Proteomes" id="UP000465360">
    <property type="component" value="Unassembled WGS sequence"/>
</dbReference>
<proteinExistence type="predicted"/>
<evidence type="ECO:0008006" key="4">
    <source>
        <dbReference type="Google" id="ProtNLM"/>
    </source>
</evidence>
<dbReference type="RefSeq" id="WP_163717878.1">
    <property type="nucleotide sequence ID" value="NZ_BLKZ01000001.1"/>
</dbReference>
<evidence type="ECO:0000313" key="3">
    <source>
        <dbReference type="Proteomes" id="UP000465360"/>
    </source>
</evidence>
<name>A0A7I9YWW4_MYCBU</name>
<dbReference type="EMBL" id="BLKZ01000001">
    <property type="protein sequence ID" value="GFG93037.1"/>
    <property type="molecule type" value="Genomic_DNA"/>
</dbReference>
<reference evidence="2 3" key="1">
    <citation type="journal article" date="2019" name="Emerg. Microbes Infect.">
        <title>Comprehensive subspecies identification of 175 nontuberculous mycobacteria species based on 7547 genomic profiles.</title>
        <authorList>
            <person name="Matsumoto Y."/>
            <person name="Kinjo T."/>
            <person name="Motooka D."/>
            <person name="Nabeya D."/>
            <person name="Jung N."/>
            <person name="Uechi K."/>
            <person name="Horii T."/>
            <person name="Iida T."/>
            <person name="Fujita J."/>
            <person name="Nakamura S."/>
        </authorList>
    </citation>
    <scope>NUCLEOTIDE SEQUENCE [LARGE SCALE GENOMIC DNA]</scope>
    <source>
        <strain evidence="2 3">JCM 30725</strain>
    </source>
</reference>
<sequence length="117" mass="12256">MTHPPHSATRSLSSLVISAATAAALGAATLTAGNARAEVTNASYELGYSHAVAEVQDTAAHMRAEGFDLADIVISRRIPAWCAREAAEVQGLGLDRADFFRGCTDGMMTMVEIGVAY</sequence>
<keyword evidence="1" id="KW-0732">Signal</keyword>
<evidence type="ECO:0000256" key="1">
    <source>
        <dbReference type="SAM" id="SignalP"/>
    </source>
</evidence>
<organism evidence="2 3">
    <name type="scientific">Mycobacterium bourgelatii</name>
    <dbReference type="NCBI Taxonomy" id="1273442"/>
    <lineage>
        <taxon>Bacteria</taxon>
        <taxon>Bacillati</taxon>
        <taxon>Actinomycetota</taxon>
        <taxon>Actinomycetes</taxon>
        <taxon>Mycobacteriales</taxon>
        <taxon>Mycobacteriaceae</taxon>
        <taxon>Mycobacterium</taxon>
    </lineage>
</organism>
<dbReference type="AlphaFoldDB" id="A0A7I9YWW4"/>
<feature type="chain" id="PRO_5038495739" description="UrcA family protein" evidence="1">
    <location>
        <begin position="23"/>
        <end position="117"/>
    </location>
</feature>
<comment type="caution">
    <text evidence="2">The sequence shown here is derived from an EMBL/GenBank/DDBJ whole genome shotgun (WGS) entry which is preliminary data.</text>
</comment>
<gene>
    <name evidence="2" type="ORF">MBOU_50790</name>
</gene>